<feature type="transmembrane region" description="Helical" evidence="2">
    <location>
        <begin position="164"/>
        <end position="181"/>
    </location>
</feature>
<evidence type="ECO:0000256" key="2">
    <source>
        <dbReference type="SAM" id="Phobius"/>
    </source>
</evidence>
<evidence type="ECO:0000259" key="3">
    <source>
        <dbReference type="Pfam" id="PF01569"/>
    </source>
</evidence>
<keyword evidence="2" id="KW-0812">Transmembrane</keyword>
<evidence type="ECO:0000256" key="1">
    <source>
        <dbReference type="ARBA" id="ARBA00022801"/>
    </source>
</evidence>
<reference evidence="4 5" key="1">
    <citation type="journal article" date="2014" name="Am. J. Bot.">
        <title>Genome assembly and annotation for red clover (Trifolium pratense; Fabaceae).</title>
        <authorList>
            <person name="Istvanek J."/>
            <person name="Jaros M."/>
            <person name="Krenek A."/>
            <person name="Repkova J."/>
        </authorList>
    </citation>
    <scope>NUCLEOTIDE SEQUENCE [LARGE SCALE GENOMIC DNA]</scope>
    <source>
        <strain evidence="5">cv. Tatra</strain>
        <tissue evidence="4">Young leaves</tissue>
    </source>
</reference>
<dbReference type="SUPFAM" id="SSF48317">
    <property type="entry name" value="Acid phosphatase/Vanadium-dependent haloperoxidase"/>
    <property type="match status" value="1"/>
</dbReference>
<keyword evidence="2" id="KW-0472">Membrane</keyword>
<feature type="transmembrane region" description="Helical" evidence="2">
    <location>
        <begin position="219"/>
        <end position="237"/>
    </location>
</feature>
<feature type="transmembrane region" description="Helical" evidence="2">
    <location>
        <begin position="286"/>
        <end position="308"/>
    </location>
</feature>
<evidence type="ECO:0000313" key="4">
    <source>
        <dbReference type="EMBL" id="PNY12304.1"/>
    </source>
</evidence>
<dbReference type="GO" id="GO:0008610">
    <property type="term" value="P:lipid biosynthetic process"/>
    <property type="evidence" value="ECO:0007669"/>
    <property type="project" value="TreeGrafter"/>
</dbReference>
<evidence type="ECO:0000313" key="5">
    <source>
        <dbReference type="Proteomes" id="UP000236291"/>
    </source>
</evidence>
<dbReference type="PANTHER" id="PTHR11247">
    <property type="entry name" value="PALMITOYL-PROTEIN THIOESTERASE/DOLICHYLDIPHOSPHATASE 1"/>
    <property type="match status" value="1"/>
</dbReference>
<reference evidence="4 5" key="2">
    <citation type="journal article" date="2017" name="Front. Plant Sci.">
        <title>Gene Classification and Mining of Molecular Markers Useful in Red Clover (Trifolium pratense) Breeding.</title>
        <authorList>
            <person name="Istvanek J."/>
            <person name="Dluhosova J."/>
            <person name="Dluhos P."/>
            <person name="Patkova L."/>
            <person name="Nedelnik J."/>
            <person name="Repkova J."/>
        </authorList>
    </citation>
    <scope>NUCLEOTIDE SEQUENCE [LARGE SCALE GENOMIC DNA]</scope>
    <source>
        <strain evidence="5">cv. Tatra</strain>
        <tissue evidence="4">Young leaves</tissue>
    </source>
</reference>
<keyword evidence="1" id="KW-0378">Hydrolase</keyword>
<feature type="domain" description="Phosphatidic acid phosphatase type 2/haloperoxidase" evidence="3">
    <location>
        <begin position="137"/>
        <end position="238"/>
    </location>
</feature>
<feature type="transmembrane region" description="Helical" evidence="2">
    <location>
        <begin position="102"/>
        <end position="120"/>
    </location>
</feature>
<dbReference type="STRING" id="57577.A0A2K3PAN3"/>
<gene>
    <name evidence="4" type="ORF">L195_g008932</name>
</gene>
<dbReference type="GO" id="GO:0006487">
    <property type="term" value="P:protein N-linked glycosylation"/>
    <property type="evidence" value="ECO:0007669"/>
    <property type="project" value="TreeGrafter"/>
</dbReference>
<comment type="caution">
    <text evidence="4">The sequence shown here is derived from an EMBL/GenBank/DDBJ whole genome shotgun (WGS) entry which is preliminary data.</text>
</comment>
<dbReference type="InterPro" id="IPR036938">
    <property type="entry name" value="PAP2/HPO_sf"/>
</dbReference>
<dbReference type="Pfam" id="PF01569">
    <property type="entry name" value="PAP2"/>
    <property type="match status" value="1"/>
</dbReference>
<proteinExistence type="predicted"/>
<protein>
    <submittedName>
        <fullName evidence="4">Lipid phosphate phosphatase epsiion 2</fullName>
    </submittedName>
</protein>
<organism evidence="4 5">
    <name type="scientific">Trifolium pratense</name>
    <name type="common">Red clover</name>
    <dbReference type="NCBI Taxonomy" id="57577"/>
    <lineage>
        <taxon>Eukaryota</taxon>
        <taxon>Viridiplantae</taxon>
        <taxon>Streptophyta</taxon>
        <taxon>Embryophyta</taxon>
        <taxon>Tracheophyta</taxon>
        <taxon>Spermatophyta</taxon>
        <taxon>Magnoliopsida</taxon>
        <taxon>eudicotyledons</taxon>
        <taxon>Gunneridae</taxon>
        <taxon>Pentapetalae</taxon>
        <taxon>rosids</taxon>
        <taxon>fabids</taxon>
        <taxon>Fabales</taxon>
        <taxon>Fabaceae</taxon>
        <taxon>Papilionoideae</taxon>
        <taxon>50 kb inversion clade</taxon>
        <taxon>NPAAA clade</taxon>
        <taxon>Hologalegina</taxon>
        <taxon>IRL clade</taxon>
        <taxon>Trifolieae</taxon>
        <taxon>Trifolium</taxon>
    </lineage>
</organism>
<sequence>MTAAATLCYNPCYNFSRTNQPKQRYLRNNSFSPNLSTSRSFTSGFLPFKLCIKTAMDGIVRTAAHRDGTTDEHIEVLEQEAFVGRPSELQQKYFFQEVESTLNRLTKWIVSALFGVFVIWRHDAEALWFAGGSVVNAVLSVLLKQILNQKRPSTVKSDPGMPSSHSQSIFFAVMFIILSSVELLKVNAFTITSSGLALAFGSYLSYLRVSQKLHTVSQVVVGAVVGSIFSILWYWLWNAFVLDAFVSSLWVRIVVVLGSVAFCIVKEAYASIMEGVANEDVRKFVVAWNGVVPLMVAMLVCIAAVGWVERFSVNRGMSRS</sequence>
<dbReference type="InterPro" id="IPR000326">
    <property type="entry name" value="PAP2/HPO"/>
</dbReference>
<dbReference type="GO" id="GO:0005789">
    <property type="term" value="C:endoplasmic reticulum membrane"/>
    <property type="evidence" value="ECO:0007669"/>
    <property type="project" value="TreeGrafter"/>
</dbReference>
<dbReference type="PANTHER" id="PTHR11247:SF40">
    <property type="entry name" value="LIPID PHOSPHATE PHOSPHATASE EPSILON 1, CHLOROPLASTIC"/>
    <property type="match status" value="1"/>
</dbReference>
<feature type="transmembrane region" description="Helical" evidence="2">
    <location>
        <begin position="126"/>
        <end position="143"/>
    </location>
</feature>
<keyword evidence="2" id="KW-1133">Transmembrane helix</keyword>
<feature type="transmembrane region" description="Helical" evidence="2">
    <location>
        <begin position="249"/>
        <end position="265"/>
    </location>
</feature>
<dbReference type="GO" id="GO:0047874">
    <property type="term" value="F:dolichyldiphosphatase activity"/>
    <property type="evidence" value="ECO:0007669"/>
    <property type="project" value="TreeGrafter"/>
</dbReference>
<accession>A0A2K3PAN3</accession>
<dbReference type="Proteomes" id="UP000236291">
    <property type="component" value="Unassembled WGS sequence"/>
</dbReference>
<name>A0A2K3PAN3_TRIPR</name>
<dbReference type="EMBL" id="ASHM01005183">
    <property type="protein sequence ID" value="PNY12304.1"/>
    <property type="molecule type" value="Genomic_DNA"/>
</dbReference>
<dbReference type="AlphaFoldDB" id="A0A2K3PAN3"/>
<dbReference type="Gene3D" id="1.20.144.10">
    <property type="entry name" value="Phosphatidic acid phosphatase type 2/haloperoxidase"/>
    <property type="match status" value="1"/>
</dbReference>